<dbReference type="STRING" id="1120919.GCA_000429165_00528"/>
<keyword evidence="1" id="KW-1133">Transmembrane helix</keyword>
<feature type="transmembrane region" description="Helical" evidence="1">
    <location>
        <begin position="335"/>
        <end position="354"/>
    </location>
</feature>
<reference evidence="2 3" key="1">
    <citation type="submission" date="2019-07" db="EMBL/GenBank/DDBJ databases">
        <title>Whole genome shotgun sequence of Acetobacter nitrogenifigens NBRC 105050.</title>
        <authorList>
            <person name="Hosoyama A."/>
            <person name="Uohara A."/>
            <person name="Ohji S."/>
            <person name="Ichikawa N."/>
        </authorList>
    </citation>
    <scope>NUCLEOTIDE SEQUENCE [LARGE SCALE GENOMIC DNA]</scope>
    <source>
        <strain evidence="2 3">NBRC 105050</strain>
    </source>
</reference>
<feature type="transmembrane region" description="Helical" evidence="1">
    <location>
        <begin position="42"/>
        <end position="63"/>
    </location>
</feature>
<dbReference type="AlphaFoldDB" id="A0A511X6R0"/>
<feature type="transmembrane region" description="Helical" evidence="1">
    <location>
        <begin position="199"/>
        <end position="221"/>
    </location>
</feature>
<protein>
    <submittedName>
        <fullName evidence="2">GumE protein</fullName>
    </submittedName>
</protein>
<name>A0A511X6R0_9PROT</name>
<feature type="transmembrane region" description="Helical" evidence="1">
    <location>
        <begin position="20"/>
        <end position="37"/>
    </location>
</feature>
<keyword evidence="3" id="KW-1185">Reference proteome</keyword>
<dbReference type="Proteomes" id="UP000321635">
    <property type="component" value="Unassembled WGS sequence"/>
</dbReference>
<feature type="transmembrane region" description="Helical" evidence="1">
    <location>
        <begin position="122"/>
        <end position="141"/>
    </location>
</feature>
<keyword evidence="1" id="KW-0812">Transmembrane</keyword>
<evidence type="ECO:0000256" key="1">
    <source>
        <dbReference type="SAM" id="Phobius"/>
    </source>
</evidence>
<proteinExistence type="predicted"/>
<evidence type="ECO:0000313" key="3">
    <source>
        <dbReference type="Proteomes" id="UP000321635"/>
    </source>
</evidence>
<accession>A0A511X6R0</accession>
<dbReference type="RefSeq" id="WP_026396740.1">
    <property type="nucleotide sequence ID" value="NZ_AUBI01000001.1"/>
</dbReference>
<organism evidence="2 3">
    <name type="scientific">Acetobacter nitrogenifigens DSM 23921 = NBRC 105050</name>
    <dbReference type="NCBI Taxonomy" id="1120919"/>
    <lineage>
        <taxon>Bacteria</taxon>
        <taxon>Pseudomonadati</taxon>
        <taxon>Pseudomonadota</taxon>
        <taxon>Alphaproteobacteria</taxon>
        <taxon>Acetobacterales</taxon>
        <taxon>Acetobacteraceae</taxon>
        <taxon>Acetobacter</taxon>
    </lineage>
</organism>
<sequence length="431" mass="46984">MDAVVSPFRRTVGAENAATGKWIVVTSLMFNLWLCFLQTRGWLHASSATVAMVELLVIGAAAWCVRRQVNERVVVIAALTTGYVVAAKMINPAESPKILHDLFIMYVFYCLGRGSGRPAAQWTIWAAMALVLTIGLFELLAPDVYGQLFNVWQYYVEKGVLSQDTVNYSGTTMFVSGNRGEGARTFLPSLLGSHRVSSVFLEPVSMGNFAALVFAWCLAVWRNRPGGRQIALIALALVCIVLTDSRFASGCCVAMLLVRISPLRRSSLFVFLLPIGVVTALTVVGALHEIPGATPSILTDNLKGRLVFSGRLLDYWTLSPWFAFSVSPVYTADTGYAYIFNTLGAPLTLLYALIFAFHRNASRDAAVMKTMLAVYFSCSLCIGANSVTIKTAALLWFLYGALDAVPLAERRQIRRQKASASLFPVGAAACE</sequence>
<comment type="caution">
    <text evidence="2">The sequence shown here is derived from an EMBL/GenBank/DDBJ whole genome shotgun (WGS) entry which is preliminary data.</text>
</comment>
<keyword evidence="1" id="KW-0472">Membrane</keyword>
<feature type="transmembrane region" description="Helical" evidence="1">
    <location>
        <begin position="269"/>
        <end position="288"/>
    </location>
</feature>
<dbReference type="EMBL" id="BJYF01000001">
    <property type="protein sequence ID" value="GEN58634.1"/>
    <property type="molecule type" value="Genomic_DNA"/>
</dbReference>
<evidence type="ECO:0000313" key="2">
    <source>
        <dbReference type="EMBL" id="GEN58634.1"/>
    </source>
</evidence>
<gene>
    <name evidence="2" type="primary">gumE</name>
    <name evidence="2" type="ORF">ANI02nite_05180</name>
</gene>